<evidence type="ECO:0000313" key="1">
    <source>
        <dbReference type="EMBL" id="PKU62321.1"/>
    </source>
</evidence>
<reference evidence="1 2" key="2">
    <citation type="journal article" date="2017" name="Nature">
        <title>The Apostasia genome and the evolution of orchids.</title>
        <authorList>
            <person name="Zhang G.Q."/>
            <person name="Liu K.W."/>
            <person name="Li Z."/>
            <person name="Lohaus R."/>
            <person name="Hsiao Y.Y."/>
            <person name="Niu S.C."/>
            <person name="Wang J.Y."/>
            <person name="Lin Y.C."/>
            <person name="Xu Q."/>
            <person name="Chen L.J."/>
            <person name="Yoshida K."/>
            <person name="Fujiwara S."/>
            <person name="Wang Z.W."/>
            <person name="Zhang Y.Q."/>
            <person name="Mitsuda N."/>
            <person name="Wang M."/>
            <person name="Liu G.H."/>
            <person name="Pecoraro L."/>
            <person name="Huang H.X."/>
            <person name="Xiao X.J."/>
            <person name="Lin M."/>
            <person name="Wu X.Y."/>
            <person name="Wu W.L."/>
            <person name="Chen Y.Y."/>
            <person name="Chang S.B."/>
            <person name="Sakamoto S."/>
            <person name="Ohme-Takagi M."/>
            <person name="Yagi M."/>
            <person name="Zeng S.J."/>
            <person name="Shen C.Y."/>
            <person name="Yeh C.M."/>
            <person name="Luo Y.B."/>
            <person name="Tsai W.C."/>
            <person name="Van de Peer Y."/>
            <person name="Liu Z.J."/>
        </authorList>
    </citation>
    <scope>NUCLEOTIDE SEQUENCE [LARGE SCALE GENOMIC DNA]</scope>
    <source>
        <tissue evidence="1">The whole plant</tissue>
    </source>
</reference>
<organism evidence="1 2">
    <name type="scientific">Dendrobium catenatum</name>
    <dbReference type="NCBI Taxonomy" id="906689"/>
    <lineage>
        <taxon>Eukaryota</taxon>
        <taxon>Viridiplantae</taxon>
        <taxon>Streptophyta</taxon>
        <taxon>Embryophyta</taxon>
        <taxon>Tracheophyta</taxon>
        <taxon>Spermatophyta</taxon>
        <taxon>Magnoliopsida</taxon>
        <taxon>Liliopsida</taxon>
        <taxon>Asparagales</taxon>
        <taxon>Orchidaceae</taxon>
        <taxon>Epidendroideae</taxon>
        <taxon>Malaxideae</taxon>
        <taxon>Dendrobiinae</taxon>
        <taxon>Dendrobium</taxon>
    </lineage>
</organism>
<proteinExistence type="predicted"/>
<dbReference type="AlphaFoldDB" id="A0A2I0VFX7"/>
<protein>
    <submittedName>
        <fullName evidence="1">Uncharacterized protein</fullName>
    </submittedName>
</protein>
<keyword evidence="2" id="KW-1185">Reference proteome</keyword>
<accession>A0A2I0VFX7</accession>
<name>A0A2I0VFX7_9ASPA</name>
<gene>
    <name evidence="1" type="ORF">MA16_Dca026504</name>
</gene>
<evidence type="ECO:0000313" key="2">
    <source>
        <dbReference type="Proteomes" id="UP000233837"/>
    </source>
</evidence>
<reference evidence="1 2" key="1">
    <citation type="journal article" date="2016" name="Sci. Rep.">
        <title>The Dendrobium catenatum Lindl. genome sequence provides insights into polysaccharide synthase, floral development and adaptive evolution.</title>
        <authorList>
            <person name="Zhang G.Q."/>
            <person name="Xu Q."/>
            <person name="Bian C."/>
            <person name="Tsai W.C."/>
            <person name="Yeh C.M."/>
            <person name="Liu K.W."/>
            <person name="Yoshida K."/>
            <person name="Zhang L.S."/>
            <person name="Chang S.B."/>
            <person name="Chen F."/>
            <person name="Shi Y."/>
            <person name="Su Y.Y."/>
            <person name="Zhang Y.Q."/>
            <person name="Chen L.J."/>
            <person name="Yin Y."/>
            <person name="Lin M."/>
            <person name="Huang H."/>
            <person name="Deng H."/>
            <person name="Wang Z.W."/>
            <person name="Zhu S.L."/>
            <person name="Zhao X."/>
            <person name="Deng C."/>
            <person name="Niu S.C."/>
            <person name="Huang J."/>
            <person name="Wang M."/>
            <person name="Liu G.H."/>
            <person name="Yang H.J."/>
            <person name="Xiao X.J."/>
            <person name="Hsiao Y.Y."/>
            <person name="Wu W.L."/>
            <person name="Chen Y.Y."/>
            <person name="Mitsuda N."/>
            <person name="Ohme-Takagi M."/>
            <person name="Luo Y.B."/>
            <person name="Van de Peer Y."/>
            <person name="Liu Z.J."/>
        </authorList>
    </citation>
    <scope>NUCLEOTIDE SEQUENCE [LARGE SCALE GENOMIC DNA]</scope>
    <source>
        <tissue evidence="1">The whole plant</tissue>
    </source>
</reference>
<sequence>MADPEFEWGLVFNADGSINILRSPCFDVGFEDDATVEVYLERVVPILGSIIDRRFSSYDWSIASQSFTPSSSLSTPTWLKAIGVATIFVASLSLLKAFSR</sequence>
<dbReference type="EMBL" id="KZ503670">
    <property type="protein sequence ID" value="PKU62321.1"/>
    <property type="molecule type" value="Genomic_DNA"/>
</dbReference>
<dbReference type="Proteomes" id="UP000233837">
    <property type="component" value="Unassembled WGS sequence"/>
</dbReference>